<gene>
    <name evidence="4" type="primary">pcaB</name>
    <name evidence="4" type="ORF">CDG81_09390</name>
    <name evidence="5" type="ORF">IL38_07260</name>
</gene>
<evidence type="ECO:0000313" key="4">
    <source>
        <dbReference type="EMBL" id="ASU78457.1"/>
    </source>
</evidence>
<dbReference type="InterPro" id="IPR008948">
    <property type="entry name" value="L-Aspartase-like"/>
</dbReference>
<evidence type="ECO:0000313" key="6">
    <source>
        <dbReference type="Proteomes" id="UP000029737"/>
    </source>
</evidence>
<dbReference type="PRINTS" id="PR00149">
    <property type="entry name" value="FUMRATELYASE"/>
</dbReference>
<dbReference type="InterPro" id="IPR012789">
    <property type="entry name" value="Protocat_PcaB-like"/>
</dbReference>
<dbReference type="AlphaFoldDB" id="A0A099D9R7"/>
<dbReference type="Pfam" id="PF10397">
    <property type="entry name" value="ADSL_C"/>
    <property type="match status" value="1"/>
</dbReference>
<dbReference type="eggNOG" id="COG0015">
    <property type="taxonomic scope" value="Bacteria"/>
</dbReference>
<keyword evidence="6" id="KW-1185">Reference proteome</keyword>
<dbReference type="RefSeq" id="WP_084133935.1">
    <property type="nucleotide sequence ID" value="NZ_CP022752.1"/>
</dbReference>
<dbReference type="EMBL" id="JPMV01000013">
    <property type="protein sequence ID" value="KGI82100.1"/>
    <property type="molecule type" value="Genomic_DNA"/>
</dbReference>
<keyword evidence="4" id="KW-0413">Isomerase</keyword>
<dbReference type="Gene3D" id="1.10.40.30">
    <property type="entry name" value="Fumarase/aspartase (C-terminal domain)"/>
    <property type="match status" value="1"/>
</dbReference>
<dbReference type="PANTHER" id="PTHR43172">
    <property type="entry name" value="ADENYLOSUCCINATE LYASE"/>
    <property type="match status" value="1"/>
</dbReference>
<dbReference type="KEGG" id="aey:CDG81_09390"/>
<accession>A0A099D9R7</accession>
<dbReference type="Proteomes" id="UP000029737">
    <property type="component" value="Unassembled WGS sequence"/>
</dbReference>
<name>A0A099D9R7_9ACTN</name>
<dbReference type="NCBIfam" id="TIGR02426">
    <property type="entry name" value="protocat_pcaB"/>
    <property type="match status" value="1"/>
</dbReference>
<evidence type="ECO:0000259" key="3">
    <source>
        <dbReference type="SMART" id="SM00998"/>
    </source>
</evidence>
<dbReference type="HOGENOM" id="CLU_030949_3_3_11"/>
<dbReference type="Gene3D" id="1.20.200.10">
    <property type="entry name" value="Fumarase/aspartase (Central domain)"/>
    <property type="match status" value="1"/>
</dbReference>
<dbReference type="SUPFAM" id="SSF48557">
    <property type="entry name" value="L-aspartase-like"/>
    <property type="match status" value="1"/>
</dbReference>
<dbReference type="GO" id="GO:0019619">
    <property type="term" value="P:3,4-dihydroxybenzoate catabolic process"/>
    <property type="evidence" value="ECO:0007669"/>
    <property type="project" value="InterPro"/>
</dbReference>
<dbReference type="OrthoDB" id="9768878at2"/>
<evidence type="ECO:0000313" key="5">
    <source>
        <dbReference type="EMBL" id="KGI82100.1"/>
    </source>
</evidence>
<dbReference type="InterPro" id="IPR022761">
    <property type="entry name" value="Fumarate_lyase_N"/>
</dbReference>
<dbReference type="GO" id="GO:0016829">
    <property type="term" value="F:lyase activity"/>
    <property type="evidence" value="ECO:0007669"/>
    <property type="project" value="UniProtKB-KW"/>
</dbReference>
<dbReference type="InterPro" id="IPR000362">
    <property type="entry name" value="Fumarate_lyase_fam"/>
</dbReference>
<dbReference type="PROSITE" id="PS00163">
    <property type="entry name" value="FUMARATE_LYASES"/>
    <property type="match status" value="1"/>
</dbReference>
<organism evidence="4 7">
    <name type="scientific">Actinopolyspora erythraea</name>
    <dbReference type="NCBI Taxonomy" id="414996"/>
    <lineage>
        <taxon>Bacteria</taxon>
        <taxon>Bacillati</taxon>
        <taxon>Actinomycetota</taxon>
        <taxon>Actinomycetes</taxon>
        <taxon>Actinopolysporales</taxon>
        <taxon>Actinopolysporaceae</taxon>
        <taxon>Actinopolyspora</taxon>
    </lineage>
</organism>
<feature type="domain" description="Adenylosuccinate lyase C-terminal" evidence="3">
    <location>
        <begin position="367"/>
        <end position="446"/>
    </location>
</feature>
<dbReference type="PRINTS" id="PR00145">
    <property type="entry name" value="ARGSUCLYASE"/>
</dbReference>
<dbReference type="Proteomes" id="UP000215043">
    <property type="component" value="Chromosome"/>
</dbReference>
<reference evidence="5 6" key="1">
    <citation type="journal article" date="2014" name="PLoS ONE">
        <title>Identification and Characterization of a New Erythromycin Biosynthetic Gene Cluster in Actinopolyspora erythraea YIM90600, a Novel Erythronolide-Producing Halophilic Actinomycete Isolated from Salt Field.</title>
        <authorList>
            <person name="Chen D."/>
            <person name="Feng J."/>
            <person name="Huang L."/>
            <person name="Zhang Q."/>
            <person name="Wu J."/>
            <person name="Zhu X."/>
            <person name="Duan Y."/>
            <person name="Xu Z."/>
        </authorList>
    </citation>
    <scope>NUCLEOTIDE SEQUENCE [LARGE SCALE GENOMIC DNA]</scope>
    <source>
        <strain evidence="5 6">YIM90600</strain>
    </source>
</reference>
<dbReference type="PANTHER" id="PTHR43172:SF2">
    <property type="entry name" value="ADENYLOSUCCINATE LYASE C-TERMINAL DOMAIN-CONTAINING PROTEIN"/>
    <property type="match status" value="1"/>
</dbReference>
<proteinExistence type="inferred from homology"/>
<dbReference type="InterPro" id="IPR019468">
    <property type="entry name" value="AdenyloSucc_lyase_C"/>
</dbReference>
<comment type="similarity">
    <text evidence="2">Belongs to the class-II fumarase/aspartase family.</text>
</comment>
<sequence length="462" mass="48969">MTRPSSSRSETATGLFTPTFVTERFGESTGPRAWLAAMLEFESALVLAQADVGLVPAGAAEEISRRCVVDEFDLDSIARRAAESATPVIPLVKDLTGRVGTEAAGYVHRGATSQDVVDTAAMLVARDALRLSLDELGVVARECARLAEEHRNTLMTGRTLLQQALPTTFGRKAAGWLTAVVEAADGLDRVRRDRLAVQFGGPVGTLATLGSHGTRVAAALAGRLGLAEPTLPWHTDRTRVAELATSLGTVAGTLGNIALDVELGAQTEVGELTEGRSGGSSAMPHKRNPVRAVRVTAAARRVPGLVATLLSALPQEHERAAGAWQSEWEPFGELLRLVGSAASTTGEMLGELRVDEDRMRSNLELSGGLLLAERVSTALSEHTGPGRASELVSELSGRVTRNGTTLRAELLADETTRALLSEREVMELTEPGDYLGSADEFVDRALATYTSWKEKTTGDSGL</sequence>
<keyword evidence="1" id="KW-0456">Lyase</keyword>
<evidence type="ECO:0000313" key="7">
    <source>
        <dbReference type="Proteomes" id="UP000215043"/>
    </source>
</evidence>
<dbReference type="Pfam" id="PF00206">
    <property type="entry name" value="Lyase_1"/>
    <property type="match status" value="1"/>
</dbReference>
<dbReference type="CDD" id="cd01597">
    <property type="entry name" value="pCLME"/>
    <property type="match status" value="1"/>
</dbReference>
<dbReference type="GO" id="GO:0016853">
    <property type="term" value="F:isomerase activity"/>
    <property type="evidence" value="ECO:0007669"/>
    <property type="project" value="UniProtKB-KW"/>
</dbReference>
<evidence type="ECO:0000256" key="2">
    <source>
        <dbReference type="ARBA" id="ARBA00034772"/>
    </source>
</evidence>
<dbReference type="EMBL" id="CP022752">
    <property type="protein sequence ID" value="ASU78457.1"/>
    <property type="molecule type" value="Genomic_DNA"/>
</dbReference>
<evidence type="ECO:0000256" key="1">
    <source>
        <dbReference type="ARBA" id="ARBA00023239"/>
    </source>
</evidence>
<protein>
    <submittedName>
        <fullName evidence="4">3-carboxy-cis,cis-muconate cycloisomerase</fullName>
    </submittedName>
</protein>
<dbReference type="InterPro" id="IPR020557">
    <property type="entry name" value="Fumarate_lyase_CS"/>
</dbReference>
<reference evidence="4 7" key="2">
    <citation type="submission" date="2017-08" db="EMBL/GenBank/DDBJ databases">
        <title>The complete genome sequence of moderately halophilic actinomycete Actinopolyspora erythraea YIM 90600, the producer of novel erythromycin, novel actinopolysporins A-C and tubercidin.</title>
        <authorList>
            <person name="Yin M."/>
            <person name="Tang S."/>
        </authorList>
    </citation>
    <scope>NUCLEOTIDE SEQUENCE [LARGE SCALE GENOMIC DNA]</scope>
    <source>
        <strain evidence="4 7">YIM 90600</strain>
    </source>
</reference>
<dbReference type="SMART" id="SM00998">
    <property type="entry name" value="ADSL_C"/>
    <property type="match status" value="1"/>
</dbReference>